<dbReference type="EMBL" id="KZ825831">
    <property type="protein sequence ID" value="PYH96935.1"/>
    <property type="molecule type" value="Genomic_DNA"/>
</dbReference>
<keyword evidence="3" id="KW-1185">Reference proteome</keyword>
<proteinExistence type="predicted"/>
<evidence type="ECO:0000313" key="2">
    <source>
        <dbReference type="EMBL" id="PYH96935.1"/>
    </source>
</evidence>
<reference evidence="2 3" key="1">
    <citation type="submission" date="2018-02" db="EMBL/GenBank/DDBJ databases">
        <title>The genomes of Aspergillus section Nigri reveals drivers in fungal speciation.</title>
        <authorList>
            <consortium name="DOE Joint Genome Institute"/>
            <person name="Vesth T.C."/>
            <person name="Nybo J."/>
            <person name="Theobald S."/>
            <person name="Brandl J."/>
            <person name="Frisvad J.C."/>
            <person name="Nielsen K.F."/>
            <person name="Lyhne E.K."/>
            <person name="Kogle M.E."/>
            <person name="Kuo A."/>
            <person name="Riley R."/>
            <person name="Clum A."/>
            <person name="Nolan M."/>
            <person name="Lipzen A."/>
            <person name="Salamov A."/>
            <person name="Henrissat B."/>
            <person name="Wiebenga A."/>
            <person name="De vries R.P."/>
            <person name="Grigoriev I.V."/>
            <person name="Mortensen U.H."/>
            <person name="Andersen M.R."/>
            <person name="Baker S.E."/>
        </authorList>
    </citation>
    <scope>NUCLEOTIDE SEQUENCE [LARGE SCALE GENOMIC DNA]</scope>
    <source>
        <strain evidence="2 3">CBS 707.79</strain>
    </source>
</reference>
<evidence type="ECO:0000256" key="1">
    <source>
        <dbReference type="SAM" id="MobiDB-lite"/>
    </source>
</evidence>
<dbReference type="VEuPathDB" id="FungiDB:BO71DRAFT_154276"/>
<protein>
    <submittedName>
        <fullName evidence="2">Uncharacterized protein</fullName>
    </submittedName>
</protein>
<accession>A0A319DHH6</accession>
<organism evidence="2 3">
    <name type="scientific">Aspergillus ellipticus CBS 707.79</name>
    <dbReference type="NCBI Taxonomy" id="1448320"/>
    <lineage>
        <taxon>Eukaryota</taxon>
        <taxon>Fungi</taxon>
        <taxon>Dikarya</taxon>
        <taxon>Ascomycota</taxon>
        <taxon>Pezizomycotina</taxon>
        <taxon>Eurotiomycetes</taxon>
        <taxon>Eurotiomycetidae</taxon>
        <taxon>Eurotiales</taxon>
        <taxon>Aspergillaceae</taxon>
        <taxon>Aspergillus</taxon>
        <taxon>Aspergillus subgen. Circumdati</taxon>
    </lineage>
</organism>
<dbReference type="Proteomes" id="UP000247810">
    <property type="component" value="Unassembled WGS sequence"/>
</dbReference>
<name>A0A319DHH6_9EURO</name>
<gene>
    <name evidence="2" type="ORF">BO71DRAFT_154276</name>
</gene>
<feature type="region of interest" description="Disordered" evidence="1">
    <location>
        <begin position="51"/>
        <end position="76"/>
    </location>
</feature>
<evidence type="ECO:0000313" key="3">
    <source>
        <dbReference type="Proteomes" id="UP000247810"/>
    </source>
</evidence>
<dbReference type="AlphaFoldDB" id="A0A319DHH6"/>
<sequence>MPKKRSHHCTVCKTQVKLSCLGPHVVKCDCGFFWQISREKRCPRCANTEQKISNRHKKEAAASAKKQAKLDSKKCI</sequence>